<reference evidence="2 3" key="1">
    <citation type="submission" date="2018-06" db="EMBL/GenBank/DDBJ databases">
        <title>OYT1 Genome Sequencing.</title>
        <authorList>
            <person name="Kato S."/>
            <person name="Itoh T."/>
            <person name="Ohkuma M."/>
        </authorList>
    </citation>
    <scope>NUCLEOTIDE SEQUENCE [LARGE SCALE GENOMIC DNA]</scope>
    <source>
        <strain evidence="2 3">OYT1</strain>
    </source>
</reference>
<name>A0A2Z6GEB6_9PROT</name>
<evidence type="ECO:0008006" key="4">
    <source>
        <dbReference type="Google" id="ProtNLM"/>
    </source>
</evidence>
<dbReference type="Pfam" id="PF10109">
    <property type="entry name" value="Phage_TAC_7"/>
    <property type="match status" value="1"/>
</dbReference>
<accession>A0A2Z6GEB6</accession>
<feature type="region of interest" description="Disordered" evidence="1">
    <location>
        <begin position="74"/>
        <end position="106"/>
    </location>
</feature>
<dbReference type="Proteomes" id="UP000033070">
    <property type="component" value="Chromosome"/>
</dbReference>
<dbReference type="AlphaFoldDB" id="A0A2Z6GEB6"/>
<protein>
    <recommendedName>
        <fullName evidence="4">Phage tail assembly protein</fullName>
    </recommendedName>
</protein>
<proteinExistence type="predicted"/>
<organism evidence="2 3">
    <name type="scientific">Ferriphaselus amnicola</name>
    <dbReference type="NCBI Taxonomy" id="1188319"/>
    <lineage>
        <taxon>Bacteria</taxon>
        <taxon>Pseudomonadati</taxon>
        <taxon>Pseudomonadota</taxon>
        <taxon>Betaproteobacteria</taxon>
        <taxon>Nitrosomonadales</taxon>
        <taxon>Gallionellaceae</taxon>
        <taxon>Ferriphaselus</taxon>
    </lineage>
</organism>
<keyword evidence="3" id="KW-1185">Reference proteome</keyword>
<feature type="compositionally biased region" description="Acidic residues" evidence="1">
    <location>
        <begin position="74"/>
        <end position="83"/>
    </location>
</feature>
<dbReference type="KEGG" id="fam:OYT1_ch2264"/>
<evidence type="ECO:0000256" key="1">
    <source>
        <dbReference type="SAM" id="MobiDB-lite"/>
    </source>
</evidence>
<dbReference type="STRING" id="1188319.OYT1_01593"/>
<dbReference type="EMBL" id="AP018738">
    <property type="protein sequence ID" value="BBE51780.1"/>
    <property type="molecule type" value="Genomic_DNA"/>
</dbReference>
<dbReference type="InterPro" id="IPR019289">
    <property type="entry name" value="Phage_tail_E/E"/>
</dbReference>
<feature type="compositionally biased region" description="Basic and acidic residues" evidence="1">
    <location>
        <begin position="92"/>
        <end position="106"/>
    </location>
</feature>
<dbReference type="RefSeq" id="WP_110818380.1">
    <property type="nucleotide sequence ID" value="NZ_AP018738.1"/>
</dbReference>
<evidence type="ECO:0000313" key="2">
    <source>
        <dbReference type="EMBL" id="BBE51780.1"/>
    </source>
</evidence>
<evidence type="ECO:0000313" key="3">
    <source>
        <dbReference type="Proteomes" id="UP000033070"/>
    </source>
</evidence>
<gene>
    <name evidence="2" type="ORF">OYT1_ch2264</name>
</gene>
<sequence>MKLNHPITFGKSTITELKFRDHPIASDYLSFDRRGGVAQRIALIASLTGMDEAVIGRLHGVDYRRAEAMAEKMMEDDETEALTDEALFPKPKTPEQEAAEKKSLES</sequence>
<dbReference type="OrthoDB" id="9182685at2"/>